<gene>
    <name evidence="1" type="ORF">N787_03620</name>
</gene>
<sequence length="46" mass="4777">MTSTKGVMFISDIVSEAVRAAVKAMALLLPGVPTSLYARRGVLASP</sequence>
<keyword evidence="2" id="KW-1185">Reference proteome</keyword>
<proteinExistence type="predicted"/>
<accession>A0A091AVP3</accession>
<reference evidence="1 2" key="1">
    <citation type="submission" date="2013-09" db="EMBL/GenBank/DDBJ databases">
        <title>Genome sequencing of Arenimonas metalli.</title>
        <authorList>
            <person name="Chen F."/>
            <person name="Wang G."/>
        </authorList>
    </citation>
    <scope>NUCLEOTIDE SEQUENCE [LARGE SCALE GENOMIC DNA]</scope>
    <source>
        <strain evidence="1 2">CF5-1</strain>
    </source>
</reference>
<evidence type="ECO:0000313" key="1">
    <source>
        <dbReference type="EMBL" id="KFN42754.1"/>
    </source>
</evidence>
<evidence type="ECO:0000313" key="2">
    <source>
        <dbReference type="Proteomes" id="UP000029393"/>
    </source>
</evidence>
<dbReference type="EMBL" id="AVCK01000044">
    <property type="protein sequence ID" value="KFN42754.1"/>
    <property type="molecule type" value="Genomic_DNA"/>
</dbReference>
<dbReference type="AlphaFoldDB" id="A0A091AVP3"/>
<dbReference type="Proteomes" id="UP000029393">
    <property type="component" value="Unassembled WGS sequence"/>
</dbReference>
<name>A0A091AVP3_9GAMM</name>
<comment type="caution">
    <text evidence="1">The sequence shown here is derived from an EMBL/GenBank/DDBJ whole genome shotgun (WGS) entry which is preliminary data.</text>
</comment>
<organism evidence="1 2">
    <name type="scientific">Arenimonas metalli CF5-1</name>
    <dbReference type="NCBI Taxonomy" id="1384056"/>
    <lineage>
        <taxon>Bacteria</taxon>
        <taxon>Pseudomonadati</taxon>
        <taxon>Pseudomonadota</taxon>
        <taxon>Gammaproteobacteria</taxon>
        <taxon>Lysobacterales</taxon>
        <taxon>Lysobacteraceae</taxon>
        <taxon>Arenimonas</taxon>
    </lineage>
</organism>
<protein>
    <submittedName>
        <fullName evidence="1">Uncharacterized protein</fullName>
    </submittedName>
</protein>